<dbReference type="EMBL" id="LQYT01000045">
    <property type="protein sequence ID" value="KYD18827.1"/>
    <property type="molecule type" value="Genomic_DNA"/>
</dbReference>
<gene>
    <name evidence="1" type="ORF">B4135_0054</name>
</gene>
<proteinExistence type="predicted"/>
<evidence type="ECO:0000313" key="2">
    <source>
        <dbReference type="Proteomes" id="UP000075683"/>
    </source>
</evidence>
<dbReference type="Proteomes" id="UP000075683">
    <property type="component" value="Unassembled WGS sequence"/>
</dbReference>
<dbReference type="AlphaFoldDB" id="A0A150M2L8"/>
<accession>A0A150M2L8</accession>
<sequence>MDLILSRRRPTNFGCSKPVRPYVLPIFIHLPRETGLTGELSACSAGPPPASGFFLTLP</sequence>
<protein>
    <submittedName>
        <fullName evidence="1">Uncharacterized protein</fullName>
    </submittedName>
</protein>
<dbReference type="STRING" id="301148.B4135_0054"/>
<evidence type="ECO:0000313" key="1">
    <source>
        <dbReference type="EMBL" id="KYD18827.1"/>
    </source>
</evidence>
<organism evidence="1 2">
    <name type="scientific">Caldibacillus debilis</name>
    <dbReference type="NCBI Taxonomy" id="301148"/>
    <lineage>
        <taxon>Bacteria</taxon>
        <taxon>Bacillati</taxon>
        <taxon>Bacillota</taxon>
        <taxon>Bacilli</taxon>
        <taxon>Bacillales</taxon>
        <taxon>Bacillaceae</taxon>
        <taxon>Caldibacillus</taxon>
    </lineage>
</organism>
<name>A0A150M2L8_9BACI</name>
<reference evidence="1 2" key="1">
    <citation type="submission" date="2016-01" db="EMBL/GenBank/DDBJ databases">
        <title>Draft Genome Sequences of Seven Thermophilic Sporeformers Isolated from Foods.</title>
        <authorList>
            <person name="Berendsen E.M."/>
            <person name="Wells-Bennik M.H."/>
            <person name="Krawcyk A.O."/>
            <person name="De Jong A."/>
            <person name="Holsappel S."/>
            <person name="Eijlander R.T."/>
            <person name="Kuipers O.P."/>
        </authorList>
    </citation>
    <scope>NUCLEOTIDE SEQUENCE [LARGE SCALE GENOMIC DNA]</scope>
    <source>
        <strain evidence="1 2">B4135</strain>
    </source>
</reference>
<comment type="caution">
    <text evidence="1">The sequence shown here is derived from an EMBL/GenBank/DDBJ whole genome shotgun (WGS) entry which is preliminary data.</text>
</comment>